<dbReference type="Proteomes" id="UP001254848">
    <property type="component" value="Unassembled WGS sequence"/>
</dbReference>
<protein>
    <recommendedName>
        <fullName evidence="3">Carboxypeptidase regulatory-like domain-containing protein</fullName>
    </recommendedName>
</protein>
<dbReference type="EMBL" id="JAUOZS010000001">
    <property type="protein sequence ID" value="MDT8901389.1"/>
    <property type="molecule type" value="Genomic_DNA"/>
</dbReference>
<organism evidence="1 2">
    <name type="scientific">Anaeroselena agilis</name>
    <dbReference type="NCBI Taxonomy" id="3063788"/>
    <lineage>
        <taxon>Bacteria</taxon>
        <taxon>Bacillati</taxon>
        <taxon>Bacillota</taxon>
        <taxon>Negativicutes</taxon>
        <taxon>Acetonemataceae</taxon>
        <taxon>Anaeroselena</taxon>
    </lineage>
</organism>
<evidence type="ECO:0008006" key="3">
    <source>
        <dbReference type="Google" id="ProtNLM"/>
    </source>
</evidence>
<reference evidence="1 2" key="1">
    <citation type="submission" date="2023-07" db="EMBL/GenBank/DDBJ databases">
        <title>The novel representative of Negativicutes class, Anaeroselena agilis gen. nov. sp. nov.</title>
        <authorList>
            <person name="Prokofeva M.I."/>
            <person name="Elcheninov A.G."/>
            <person name="Klyukina A."/>
            <person name="Kublanov I.V."/>
            <person name="Frolov E.N."/>
            <person name="Podosokorskaya O.A."/>
        </authorList>
    </citation>
    <scope>NUCLEOTIDE SEQUENCE [LARGE SCALE GENOMIC DNA]</scope>
    <source>
        <strain evidence="1 2">4137-cl</strain>
    </source>
</reference>
<keyword evidence="2" id="KW-1185">Reference proteome</keyword>
<gene>
    <name evidence="1" type="ORF">Q4T40_09075</name>
</gene>
<accession>A0ABU3NX56</accession>
<comment type="caution">
    <text evidence="1">The sequence shown here is derived from an EMBL/GenBank/DDBJ whole genome shotgun (WGS) entry which is preliminary data.</text>
</comment>
<proteinExistence type="predicted"/>
<name>A0ABU3NX56_9FIRM</name>
<sequence length="106" mass="10843">MFYILNSASTPVPASITNSEITLGGTSNGYDDVAVYGQILDGVTPVVGALVRVTNDTTSTILGHTYSGCDGNYMLAVPAASLTAADNILIEVIGTDLTRTPTACAT</sequence>
<evidence type="ECO:0000313" key="2">
    <source>
        <dbReference type="Proteomes" id="UP001254848"/>
    </source>
</evidence>
<dbReference type="RefSeq" id="WP_413779899.1">
    <property type="nucleotide sequence ID" value="NZ_JAUOZS010000001.1"/>
</dbReference>
<evidence type="ECO:0000313" key="1">
    <source>
        <dbReference type="EMBL" id="MDT8901389.1"/>
    </source>
</evidence>